<protein>
    <submittedName>
        <fullName evidence="2">Uncharacterized protein</fullName>
    </submittedName>
</protein>
<evidence type="ECO:0000313" key="4">
    <source>
        <dbReference type="Proteomes" id="UP001295423"/>
    </source>
</evidence>
<evidence type="ECO:0000256" key="1">
    <source>
        <dbReference type="SAM" id="MobiDB-lite"/>
    </source>
</evidence>
<organism evidence="2 4">
    <name type="scientific">Cylindrotheca closterium</name>
    <dbReference type="NCBI Taxonomy" id="2856"/>
    <lineage>
        <taxon>Eukaryota</taxon>
        <taxon>Sar</taxon>
        <taxon>Stramenopiles</taxon>
        <taxon>Ochrophyta</taxon>
        <taxon>Bacillariophyta</taxon>
        <taxon>Bacillariophyceae</taxon>
        <taxon>Bacillariophycidae</taxon>
        <taxon>Bacillariales</taxon>
        <taxon>Bacillariaceae</taxon>
        <taxon>Cylindrotheca</taxon>
    </lineage>
</organism>
<feature type="region of interest" description="Disordered" evidence="1">
    <location>
        <begin position="1"/>
        <end position="21"/>
    </location>
</feature>
<keyword evidence="4" id="KW-1185">Reference proteome</keyword>
<name>A0AAD2CX38_9STRA</name>
<gene>
    <name evidence="2" type="ORF">CYCCA115_LOCUS10313</name>
    <name evidence="3" type="ORF">CYCCA115_LOCUS22104</name>
</gene>
<feature type="compositionally biased region" description="Low complexity" evidence="1">
    <location>
        <begin position="100"/>
        <end position="112"/>
    </location>
</feature>
<feature type="compositionally biased region" description="Basic and acidic residues" evidence="1">
    <location>
        <begin position="1"/>
        <end position="16"/>
    </location>
</feature>
<feature type="region of interest" description="Disordered" evidence="1">
    <location>
        <begin position="100"/>
        <end position="143"/>
    </location>
</feature>
<dbReference type="AlphaFoldDB" id="A0AAD2CX38"/>
<dbReference type="EMBL" id="CAKOGP040001635">
    <property type="protein sequence ID" value="CAJ1946172.1"/>
    <property type="molecule type" value="Genomic_DNA"/>
</dbReference>
<evidence type="ECO:0000313" key="2">
    <source>
        <dbReference type="EMBL" id="CAJ1946172.1"/>
    </source>
</evidence>
<dbReference type="Proteomes" id="UP001295423">
    <property type="component" value="Unassembled WGS sequence"/>
</dbReference>
<dbReference type="EMBL" id="CAKOGP040002291">
    <property type="protein sequence ID" value="CAJ1966519.1"/>
    <property type="molecule type" value="Genomic_DNA"/>
</dbReference>
<comment type="caution">
    <text evidence="2">The sequence shown here is derived from an EMBL/GenBank/DDBJ whole genome shotgun (WGS) entry which is preliminary data.</text>
</comment>
<reference evidence="2" key="1">
    <citation type="submission" date="2023-08" db="EMBL/GenBank/DDBJ databases">
        <authorList>
            <person name="Audoor S."/>
            <person name="Bilcke G."/>
        </authorList>
    </citation>
    <scope>NUCLEOTIDE SEQUENCE</scope>
</reference>
<accession>A0AAD2CX38</accession>
<evidence type="ECO:0000313" key="3">
    <source>
        <dbReference type="EMBL" id="CAJ1966519.1"/>
    </source>
</evidence>
<sequence length="235" mass="26501">MMPDKRNMDVSEKDDNTTTAVSPESILYARARNRLLDAVAKRLVETVEPKTDPLVEQVRDQLPKEAEDVRKLPFYNSTLQSLQYQRDQYFMGTKYAADKQAAQQEQRQQQLQRRSESYDDDGENSLPFRRNKPPPNPLKAHYDPTSLASQQTIPLGASFLPSPLVHNALLPIVVGLPNGALREPILNATVNSIPMAQPALNDVVKNTMIQFLSNPHWKEVVQNQTNKTLIGSNRG</sequence>
<proteinExistence type="predicted"/>